<dbReference type="SUPFAM" id="SSF49599">
    <property type="entry name" value="TRAF domain-like"/>
    <property type="match status" value="1"/>
</dbReference>
<organism evidence="2 3">
    <name type="scientific">Araneus ventricosus</name>
    <name type="common">Orbweaver spider</name>
    <name type="synonym">Epeira ventricosa</name>
    <dbReference type="NCBI Taxonomy" id="182803"/>
    <lineage>
        <taxon>Eukaryota</taxon>
        <taxon>Metazoa</taxon>
        <taxon>Ecdysozoa</taxon>
        <taxon>Arthropoda</taxon>
        <taxon>Chelicerata</taxon>
        <taxon>Arachnida</taxon>
        <taxon>Araneae</taxon>
        <taxon>Araneomorphae</taxon>
        <taxon>Entelegynae</taxon>
        <taxon>Araneoidea</taxon>
        <taxon>Araneidae</taxon>
        <taxon>Araneus</taxon>
    </lineage>
</organism>
<dbReference type="Gene3D" id="2.60.210.10">
    <property type="entry name" value="Apoptosis, Tumor Necrosis Factor Receptor Associated Protein 2, Chain A"/>
    <property type="match status" value="1"/>
</dbReference>
<dbReference type="PANTHER" id="PTHR24413">
    <property type="entry name" value="SPECKLE-TYPE POZ PROTEIN"/>
    <property type="match status" value="1"/>
</dbReference>
<dbReference type="PROSITE" id="PS50097">
    <property type="entry name" value="BTB"/>
    <property type="match status" value="1"/>
</dbReference>
<evidence type="ECO:0000313" key="2">
    <source>
        <dbReference type="EMBL" id="GBM76954.1"/>
    </source>
</evidence>
<proteinExistence type="predicted"/>
<gene>
    <name evidence="2" type="ORF">AVEN_230129_1</name>
</gene>
<sequence length="466" mass="53837">MSAYGREVNETAHLTCIWKLENIGVTFDLYSPTLTAQAIGMTKWNLKMYCGIAGPIILLISRKDKDDGPDKIKIKFELSFLGIDGLPLIKEVGEKQFLKGDHFVFPKFADEFQVFFQRRIEFLPKGVLTIRCRMWRIGTEISKSDLYFARTLFETDRCFNDLAIEKFSTLQVGEVKKFLLNPPSSKYYKLTLQFYITEKNNEEYLCMDIKYHGIAWHNIKICLLDFEKKVVHSDEKSGTFCCSFFDFFKRNELIEDEASLLPNDVLTLRCEIEGKPKIVWNGIENYSFLNSPSLATKKGGMHFGEQDQTSAVPSSSTDVLKRLLEEGTLSDLSFRTYFRSVPAQKCILNALSPVFKAIFSRDMREKTRKCVKIPDLDEDTLREFLSYMDAVGELQWRGAADLRRAANKYELLELKRRCATFLISNLSAGSICNESRTNRNSVRFRYVTRHGILSIRFVAKRQRAKF</sequence>
<name>A0A4Y2IH46_ARAVE</name>
<reference evidence="2 3" key="1">
    <citation type="journal article" date="2019" name="Sci. Rep.">
        <title>Orb-weaving spider Araneus ventricosus genome elucidates the spidroin gene catalogue.</title>
        <authorList>
            <person name="Kono N."/>
            <person name="Nakamura H."/>
            <person name="Ohtoshi R."/>
            <person name="Moran D.A.P."/>
            <person name="Shinohara A."/>
            <person name="Yoshida Y."/>
            <person name="Fujiwara M."/>
            <person name="Mori M."/>
            <person name="Tomita M."/>
            <person name="Arakawa K."/>
        </authorList>
    </citation>
    <scope>NUCLEOTIDE SEQUENCE [LARGE SCALE GENOMIC DNA]</scope>
</reference>
<protein>
    <recommendedName>
        <fullName evidence="1">BTB domain-containing protein</fullName>
    </recommendedName>
</protein>
<dbReference type="InterPro" id="IPR008974">
    <property type="entry name" value="TRAF-like"/>
</dbReference>
<dbReference type="AlphaFoldDB" id="A0A4Y2IH46"/>
<accession>A0A4Y2IH46</accession>
<dbReference type="SMART" id="SM00225">
    <property type="entry name" value="BTB"/>
    <property type="match status" value="1"/>
</dbReference>
<dbReference type="InterPro" id="IPR011333">
    <property type="entry name" value="SKP1/BTB/POZ_sf"/>
</dbReference>
<keyword evidence="3" id="KW-1185">Reference proteome</keyword>
<evidence type="ECO:0000259" key="1">
    <source>
        <dbReference type="PROSITE" id="PS50097"/>
    </source>
</evidence>
<evidence type="ECO:0000313" key="3">
    <source>
        <dbReference type="Proteomes" id="UP000499080"/>
    </source>
</evidence>
<dbReference type="InterPro" id="IPR000210">
    <property type="entry name" value="BTB/POZ_dom"/>
</dbReference>
<dbReference type="EMBL" id="BGPR01002654">
    <property type="protein sequence ID" value="GBM76954.1"/>
    <property type="molecule type" value="Genomic_DNA"/>
</dbReference>
<dbReference type="Pfam" id="PF00651">
    <property type="entry name" value="BTB"/>
    <property type="match status" value="1"/>
</dbReference>
<feature type="domain" description="BTB" evidence="1">
    <location>
        <begin position="330"/>
        <end position="388"/>
    </location>
</feature>
<dbReference type="OrthoDB" id="6434255at2759"/>
<comment type="caution">
    <text evidence="2">The sequence shown here is derived from an EMBL/GenBank/DDBJ whole genome shotgun (WGS) entry which is preliminary data.</text>
</comment>
<dbReference type="Gene3D" id="3.30.710.10">
    <property type="entry name" value="Potassium Channel Kv1.1, Chain A"/>
    <property type="match status" value="1"/>
</dbReference>
<dbReference type="Proteomes" id="UP000499080">
    <property type="component" value="Unassembled WGS sequence"/>
</dbReference>
<dbReference type="SUPFAM" id="SSF54695">
    <property type="entry name" value="POZ domain"/>
    <property type="match status" value="1"/>
</dbReference>